<proteinExistence type="predicted"/>
<protein>
    <submittedName>
        <fullName evidence="3">Nuclear transport factor 2 family protein</fullName>
    </submittedName>
</protein>
<organism evidence="3 4">
    <name type="scientific">Micromonospora globispora</name>
    <dbReference type="NCBI Taxonomy" id="1450148"/>
    <lineage>
        <taxon>Bacteria</taxon>
        <taxon>Bacillati</taxon>
        <taxon>Actinomycetota</taxon>
        <taxon>Actinomycetes</taxon>
        <taxon>Micromonosporales</taxon>
        <taxon>Micromonosporaceae</taxon>
        <taxon>Micromonospora</taxon>
    </lineage>
</organism>
<sequence>MSDFQAIADRVEIEALRGEFTDAAMMRDRARLASLFTPDGALRMPNIPAELVGREEIRVGGERLQDQWDFFVQTTHPGTIQLDGDTATGRAYIQELVRTRDGRQGLNYAIYHDRYQRTPDGWKFTERVYEVRYLDTTPLAGSAPRPAGAPAHPPAEDTSAAEGRR</sequence>
<evidence type="ECO:0000256" key="1">
    <source>
        <dbReference type="SAM" id="MobiDB-lite"/>
    </source>
</evidence>
<dbReference type="SUPFAM" id="SSF54427">
    <property type="entry name" value="NTF2-like"/>
    <property type="match status" value="1"/>
</dbReference>
<evidence type="ECO:0000259" key="2">
    <source>
        <dbReference type="Pfam" id="PF13577"/>
    </source>
</evidence>
<feature type="region of interest" description="Disordered" evidence="1">
    <location>
        <begin position="140"/>
        <end position="165"/>
    </location>
</feature>
<dbReference type="Proteomes" id="UP000245683">
    <property type="component" value="Unassembled WGS sequence"/>
</dbReference>
<comment type="caution">
    <text evidence="3">The sequence shown here is derived from an EMBL/GenBank/DDBJ whole genome shotgun (WGS) entry which is preliminary data.</text>
</comment>
<accession>A0A317KCH0</accession>
<keyword evidence="4" id="KW-1185">Reference proteome</keyword>
<gene>
    <name evidence="3" type="ORF">DLJ46_05425</name>
</gene>
<evidence type="ECO:0000313" key="4">
    <source>
        <dbReference type="Proteomes" id="UP000245683"/>
    </source>
</evidence>
<dbReference type="RefSeq" id="WP_109943565.1">
    <property type="nucleotide sequence ID" value="NZ_QGSV01000093.1"/>
</dbReference>
<feature type="compositionally biased region" description="Low complexity" evidence="1">
    <location>
        <begin position="140"/>
        <end position="150"/>
    </location>
</feature>
<dbReference type="EMBL" id="QGSV01000093">
    <property type="protein sequence ID" value="PWU51201.1"/>
    <property type="molecule type" value="Genomic_DNA"/>
</dbReference>
<feature type="domain" description="SnoaL-like" evidence="2">
    <location>
        <begin position="6"/>
        <end position="127"/>
    </location>
</feature>
<dbReference type="InterPro" id="IPR032710">
    <property type="entry name" value="NTF2-like_dom_sf"/>
</dbReference>
<dbReference type="InterPro" id="IPR037401">
    <property type="entry name" value="SnoaL-like"/>
</dbReference>
<evidence type="ECO:0000313" key="3">
    <source>
        <dbReference type="EMBL" id="PWU51201.1"/>
    </source>
</evidence>
<dbReference type="Pfam" id="PF13577">
    <property type="entry name" value="SnoaL_4"/>
    <property type="match status" value="1"/>
</dbReference>
<reference evidence="4" key="1">
    <citation type="submission" date="2018-05" db="EMBL/GenBank/DDBJ databases">
        <title>Micromonospora globispora sp. nov. and Micromonospora rugosa sp. nov., isolated from marine sediment.</title>
        <authorList>
            <person name="Carro L."/>
            <person name="Aysel V."/>
            <person name="Cetin D."/>
            <person name="Igual J.M."/>
            <person name="Klenk H.-P."/>
            <person name="Trujillo M.E."/>
            <person name="Sahin N."/>
        </authorList>
    </citation>
    <scope>NUCLEOTIDE SEQUENCE [LARGE SCALE GENOMIC DNA]</scope>
    <source>
        <strain evidence="4">S2904</strain>
    </source>
</reference>
<name>A0A317KCH0_9ACTN</name>
<dbReference type="Gene3D" id="3.10.450.50">
    <property type="match status" value="1"/>
</dbReference>
<dbReference type="OrthoDB" id="4941530at2"/>
<dbReference type="AlphaFoldDB" id="A0A317KCH0"/>